<evidence type="ECO:0000256" key="8">
    <source>
        <dbReference type="SAM" id="MobiDB-lite"/>
    </source>
</evidence>
<comment type="subcellular location">
    <subcellularLocation>
        <location evidence="1">Membrane</location>
        <topology evidence="1">Multi-pass membrane protein</topology>
    </subcellularLocation>
</comment>
<dbReference type="OrthoDB" id="270584at2759"/>
<dbReference type="Proteomes" id="UP000195402">
    <property type="component" value="Unassembled WGS sequence"/>
</dbReference>
<feature type="repeat" description="Solcar" evidence="6">
    <location>
        <begin position="406"/>
        <end position="503"/>
    </location>
</feature>
<dbReference type="PRINTS" id="PR00926">
    <property type="entry name" value="MITOCARRIER"/>
</dbReference>
<dbReference type="InterPro" id="IPR023395">
    <property type="entry name" value="MCP_dom_sf"/>
</dbReference>
<comment type="similarity">
    <text evidence="7">Belongs to the mitochondrial carrier (TC 2.A.29) family.</text>
</comment>
<dbReference type="InParanoid" id="A0A200Q7E2"/>
<protein>
    <submittedName>
        <fullName evidence="10">Mitochondrial carrier protein</fullName>
    </submittedName>
</protein>
<dbReference type="Pfam" id="PF03732">
    <property type="entry name" value="Retrotrans_gag"/>
    <property type="match status" value="1"/>
</dbReference>
<evidence type="ECO:0000313" key="11">
    <source>
        <dbReference type="Proteomes" id="UP000195402"/>
    </source>
</evidence>
<evidence type="ECO:0000259" key="9">
    <source>
        <dbReference type="Pfam" id="PF03732"/>
    </source>
</evidence>
<dbReference type="SUPFAM" id="SSF103506">
    <property type="entry name" value="Mitochondrial carrier"/>
    <property type="match status" value="1"/>
</dbReference>
<evidence type="ECO:0000256" key="7">
    <source>
        <dbReference type="RuleBase" id="RU000488"/>
    </source>
</evidence>
<keyword evidence="2 7" id="KW-0813">Transport</keyword>
<evidence type="ECO:0000256" key="6">
    <source>
        <dbReference type="PROSITE-ProRule" id="PRU00282"/>
    </source>
</evidence>
<feature type="region of interest" description="Disordered" evidence="8">
    <location>
        <begin position="1"/>
        <end position="29"/>
    </location>
</feature>
<keyword evidence="11" id="KW-1185">Reference proteome</keyword>
<evidence type="ECO:0000256" key="3">
    <source>
        <dbReference type="ARBA" id="ARBA00022692"/>
    </source>
</evidence>
<feature type="repeat" description="Solcar" evidence="6">
    <location>
        <begin position="198"/>
        <end position="285"/>
    </location>
</feature>
<dbReference type="InterPro" id="IPR005162">
    <property type="entry name" value="Retrotrans_gag_dom"/>
</dbReference>
<accession>A0A200Q7E2</accession>
<proteinExistence type="inferred from homology"/>
<dbReference type="Pfam" id="PF00153">
    <property type="entry name" value="Mito_carr"/>
    <property type="match status" value="3"/>
</dbReference>
<dbReference type="PROSITE" id="PS50920">
    <property type="entry name" value="SOLCAR"/>
    <property type="match status" value="3"/>
</dbReference>
<evidence type="ECO:0000256" key="5">
    <source>
        <dbReference type="ARBA" id="ARBA00023136"/>
    </source>
</evidence>
<dbReference type="InterPro" id="IPR018108">
    <property type="entry name" value="MCP_transmembrane"/>
</dbReference>
<dbReference type="Gene3D" id="1.50.40.10">
    <property type="entry name" value="Mitochondrial carrier domain"/>
    <property type="match status" value="2"/>
</dbReference>
<keyword evidence="4" id="KW-0677">Repeat</keyword>
<dbReference type="GO" id="GO:0016020">
    <property type="term" value="C:membrane"/>
    <property type="evidence" value="ECO:0007669"/>
    <property type="project" value="UniProtKB-SubCell"/>
</dbReference>
<dbReference type="AlphaFoldDB" id="A0A200Q7E2"/>
<name>A0A200Q7E2_MACCD</name>
<feature type="domain" description="Retrotransposon gag" evidence="9">
    <location>
        <begin position="105"/>
        <end position="180"/>
    </location>
</feature>
<evidence type="ECO:0000313" key="10">
    <source>
        <dbReference type="EMBL" id="OVA06399.1"/>
    </source>
</evidence>
<sequence length="518" mass="59308">MFTSKKELDQQYHVDEENDEKCQSMEKKKTDPINEDVLRRLQRLEGGSSLDISSWYKSPAEKLPPQFKFPEITKYDGNGSPKAHIMSYMCAMKNLNLSDDLMAHFFSQSLIGYALEWIIELDQSRYPTWAMLAEAFIRHFVYGIEGTVTRRQLESMRQEDDESFTDFLARWRLKVREMINRPSEEEQLKILRNSVKPNIRLMLSIGGHDEMDRGFTAAAPFYRLEILRQVRSSSIINYMGTVQGLKYIWRTEGFRGLFKGNGTNCAHIVTYAAVKFVSYDQAARGILWLYRQQSGNEDANLTPLLRLGAVACAAIIATSATYPLDMVRGRLTVQTEKFPCQYRGMFHALSTVLWEEGPKVIFLAKEFEFTEDPKLKAKQIALLKEGKFSSKQIELMKDAKSRLDRRLAWWELFAAVIAHTVAYPFDIIHRRVQMVGWKNASLIVTGDGRSKATLEYTGMVDAFKKTVRNEGFGALYKGWVPNLVKVVPSGVVAVLTHKLLNDILGVKVNIKTYVIRVS</sequence>
<gene>
    <name evidence="10" type="ORF">BVC80_8981g41</name>
</gene>
<feature type="repeat" description="Solcar" evidence="6">
    <location>
        <begin position="301"/>
        <end position="389"/>
    </location>
</feature>
<dbReference type="STRING" id="56857.A0A200Q7E2"/>
<evidence type="ECO:0000256" key="2">
    <source>
        <dbReference type="ARBA" id="ARBA00022448"/>
    </source>
</evidence>
<comment type="caution">
    <text evidence="10">The sequence shown here is derived from an EMBL/GenBank/DDBJ whole genome shotgun (WGS) entry which is preliminary data.</text>
</comment>
<evidence type="ECO:0000256" key="4">
    <source>
        <dbReference type="ARBA" id="ARBA00022737"/>
    </source>
</evidence>
<evidence type="ECO:0000256" key="1">
    <source>
        <dbReference type="ARBA" id="ARBA00004141"/>
    </source>
</evidence>
<organism evidence="10 11">
    <name type="scientific">Macleaya cordata</name>
    <name type="common">Five-seeded plume-poppy</name>
    <name type="synonym">Bocconia cordata</name>
    <dbReference type="NCBI Taxonomy" id="56857"/>
    <lineage>
        <taxon>Eukaryota</taxon>
        <taxon>Viridiplantae</taxon>
        <taxon>Streptophyta</taxon>
        <taxon>Embryophyta</taxon>
        <taxon>Tracheophyta</taxon>
        <taxon>Spermatophyta</taxon>
        <taxon>Magnoliopsida</taxon>
        <taxon>Ranunculales</taxon>
        <taxon>Papaveraceae</taxon>
        <taxon>Papaveroideae</taxon>
        <taxon>Macleaya</taxon>
    </lineage>
</organism>
<reference evidence="10 11" key="1">
    <citation type="journal article" date="2017" name="Mol. Plant">
        <title>The Genome of Medicinal Plant Macleaya cordata Provides New Insights into Benzylisoquinoline Alkaloids Metabolism.</title>
        <authorList>
            <person name="Liu X."/>
            <person name="Liu Y."/>
            <person name="Huang P."/>
            <person name="Ma Y."/>
            <person name="Qing Z."/>
            <person name="Tang Q."/>
            <person name="Cao H."/>
            <person name="Cheng P."/>
            <person name="Zheng Y."/>
            <person name="Yuan Z."/>
            <person name="Zhou Y."/>
            <person name="Liu J."/>
            <person name="Tang Z."/>
            <person name="Zhuo Y."/>
            <person name="Zhang Y."/>
            <person name="Yu L."/>
            <person name="Huang J."/>
            <person name="Yang P."/>
            <person name="Peng Q."/>
            <person name="Zhang J."/>
            <person name="Jiang W."/>
            <person name="Zhang Z."/>
            <person name="Lin K."/>
            <person name="Ro D.K."/>
            <person name="Chen X."/>
            <person name="Xiong X."/>
            <person name="Shang Y."/>
            <person name="Huang S."/>
            <person name="Zeng J."/>
        </authorList>
    </citation>
    <scope>NUCLEOTIDE SEQUENCE [LARGE SCALE GENOMIC DNA]</scope>
    <source>
        <strain evidence="11">cv. BLH2017</strain>
        <tissue evidence="10">Root</tissue>
    </source>
</reference>
<dbReference type="GO" id="GO:0055085">
    <property type="term" value="P:transmembrane transport"/>
    <property type="evidence" value="ECO:0007669"/>
    <property type="project" value="InterPro"/>
</dbReference>
<dbReference type="PANTHER" id="PTHR24089">
    <property type="entry name" value="SOLUTE CARRIER FAMILY 25"/>
    <property type="match status" value="1"/>
</dbReference>
<dbReference type="InterPro" id="IPR002067">
    <property type="entry name" value="MCP"/>
</dbReference>
<keyword evidence="3 6" id="KW-0812">Transmembrane</keyword>
<keyword evidence="5 6" id="KW-0472">Membrane</keyword>
<dbReference type="EMBL" id="MVGT01002848">
    <property type="protein sequence ID" value="OVA06399.1"/>
    <property type="molecule type" value="Genomic_DNA"/>
</dbReference>